<evidence type="ECO:0000256" key="1">
    <source>
        <dbReference type="SAM" id="Phobius"/>
    </source>
</evidence>
<dbReference type="EMBL" id="BPVZ01000064">
    <property type="protein sequence ID" value="GKV23802.1"/>
    <property type="molecule type" value="Genomic_DNA"/>
</dbReference>
<feature type="transmembrane region" description="Helical" evidence="1">
    <location>
        <begin position="38"/>
        <end position="57"/>
    </location>
</feature>
<organism evidence="2 3">
    <name type="scientific">Rubroshorea leprosula</name>
    <dbReference type="NCBI Taxonomy" id="152421"/>
    <lineage>
        <taxon>Eukaryota</taxon>
        <taxon>Viridiplantae</taxon>
        <taxon>Streptophyta</taxon>
        <taxon>Embryophyta</taxon>
        <taxon>Tracheophyta</taxon>
        <taxon>Spermatophyta</taxon>
        <taxon>Magnoliopsida</taxon>
        <taxon>eudicotyledons</taxon>
        <taxon>Gunneridae</taxon>
        <taxon>Pentapetalae</taxon>
        <taxon>rosids</taxon>
        <taxon>malvids</taxon>
        <taxon>Malvales</taxon>
        <taxon>Dipterocarpaceae</taxon>
        <taxon>Rubroshorea</taxon>
    </lineage>
</organism>
<evidence type="ECO:0000313" key="2">
    <source>
        <dbReference type="EMBL" id="GKV23802.1"/>
    </source>
</evidence>
<evidence type="ECO:0000313" key="3">
    <source>
        <dbReference type="Proteomes" id="UP001054252"/>
    </source>
</evidence>
<dbReference type="Proteomes" id="UP001054252">
    <property type="component" value="Unassembled WGS sequence"/>
</dbReference>
<sequence length="122" mass="13721">MGTLTAFVGAAVAVQRIWMIPALPPAESWVHHVMVQHPGIVVFLVLDLIILVGAATLTTSQAYQIARNITTNELSNARRYQYLRGPDGRFHNPYNHGWRKNCADFLIHGYTNDDEIAWPPLQ</sequence>
<reference evidence="2 3" key="1">
    <citation type="journal article" date="2021" name="Commun. Biol.">
        <title>The genome of Shorea leprosula (Dipterocarpaceae) highlights the ecological relevance of drought in aseasonal tropical rainforests.</title>
        <authorList>
            <person name="Ng K.K.S."/>
            <person name="Kobayashi M.J."/>
            <person name="Fawcett J.A."/>
            <person name="Hatakeyama M."/>
            <person name="Paape T."/>
            <person name="Ng C.H."/>
            <person name="Ang C.C."/>
            <person name="Tnah L.H."/>
            <person name="Lee C.T."/>
            <person name="Nishiyama T."/>
            <person name="Sese J."/>
            <person name="O'Brien M.J."/>
            <person name="Copetti D."/>
            <person name="Mohd Noor M.I."/>
            <person name="Ong R.C."/>
            <person name="Putra M."/>
            <person name="Sireger I.Z."/>
            <person name="Indrioko S."/>
            <person name="Kosugi Y."/>
            <person name="Izuno A."/>
            <person name="Isagi Y."/>
            <person name="Lee S.L."/>
            <person name="Shimizu K.K."/>
        </authorList>
    </citation>
    <scope>NUCLEOTIDE SEQUENCE [LARGE SCALE GENOMIC DNA]</scope>
    <source>
        <strain evidence="2">214</strain>
    </source>
</reference>
<keyword evidence="3" id="KW-1185">Reference proteome</keyword>
<gene>
    <name evidence="2" type="ORF">SLEP1_g33496</name>
</gene>
<keyword evidence="1" id="KW-0812">Transmembrane</keyword>
<accession>A0AAV5KGU1</accession>
<protein>
    <recommendedName>
        <fullName evidence="4">S-acyltransferase</fullName>
    </recommendedName>
</protein>
<name>A0AAV5KGU1_9ROSI</name>
<evidence type="ECO:0008006" key="4">
    <source>
        <dbReference type="Google" id="ProtNLM"/>
    </source>
</evidence>
<dbReference type="AlphaFoldDB" id="A0AAV5KGU1"/>
<keyword evidence="1" id="KW-1133">Transmembrane helix</keyword>
<proteinExistence type="predicted"/>
<keyword evidence="1" id="KW-0472">Membrane</keyword>
<comment type="caution">
    <text evidence="2">The sequence shown here is derived from an EMBL/GenBank/DDBJ whole genome shotgun (WGS) entry which is preliminary data.</text>
</comment>